<dbReference type="RefSeq" id="WP_194456252.1">
    <property type="nucleotide sequence ID" value="NZ_JAFICZ010000001.1"/>
</dbReference>
<dbReference type="AlphaFoldDB" id="A0A8I1YHS5"/>
<protein>
    <submittedName>
        <fullName evidence="1">Uncharacterized protein</fullName>
    </submittedName>
</protein>
<evidence type="ECO:0000313" key="2">
    <source>
        <dbReference type="Proteomes" id="UP000673383"/>
    </source>
</evidence>
<name>A0A8I1YHS5_BRAEL</name>
<sequence>MSFGSSRTIATPIDLSLAPFVGVDDRAFGDPGLDESGGLPLGTEHGRDRIAAAPADGDVALAVLVTGKAAVNAILLRLAGFT</sequence>
<proteinExistence type="predicted"/>
<comment type="caution">
    <text evidence="1">The sequence shown here is derived from an EMBL/GenBank/DDBJ whole genome shotgun (WGS) entry which is preliminary data.</text>
</comment>
<reference evidence="1" key="1">
    <citation type="submission" date="2021-02" db="EMBL/GenBank/DDBJ databases">
        <title>Genomic Encyclopedia of Type Strains, Phase IV (KMG-V): Genome sequencing to study the core and pangenomes of soil and plant-associated prokaryotes.</title>
        <authorList>
            <person name="Whitman W."/>
        </authorList>
    </citation>
    <scope>NUCLEOTIDE SEQUENCE</scope>
    <source>
        <strain evidence="1">USDA 406</strain>
    </source>
</reference>
<dbReference type="EMBL" id="JAFICZ010000001">
    <property type="protein sequence ID" value="MBP1299742.1"/>
    <property type="molecule type" value="Genomic_DNA"/>
</dbReference>
<organism evidence="1 2">
    <name type="scientific">Bradyrhizobium elkanii</name>
    <dbReference type="NCBI Taxonomy" id="29448"/>
    <lineage>
        <taxon>Bacteria</taxon>
        <taxon>Pseudomonadati</taxon>
        <taxon>Pseudomonadota</taxon>
        <taxon>Alphaproteobacteria</taxon>
        <taxon>Hyphomicrobiales</taxon>
        <taxon>Nitrobacteraceae</taxon>
        <taxon>Bradyrhizobium</taxon>
    </lineage>
</organism>
<gene>
    <name evidence="1" type="ORF">JOH49_009495</name>
</gene>
<accession>A0A8I1YHS5</accession>
<dbReference type="Proteomes" id="UP000673383">
    <property type="component" value="Unassembled WGS sequence"/>
</dbReference>
<evidence type="ECO:0000313" key="1">
    <source>
        <dbReference type="EMBL" id="MBP1299742.1"/>
    </source>
</evidence>